<keyword evidence="1" id="KW-1133">Transmembrane helix</keyword>
<dbReference type="Proteomes" id="UP000694846">
    <property type="component" value="Unplaced"/>
</dbReference>
<sequence>MRRSYVCAVLAISMATGVCGDGARPGCVQTAVDNAVGAEVTTVLPEDYVVVNVGDRSPTAGALEEGRGKKKKIKNTSLNMMLGGGMMTAFVVLFMFLNMITVTLGKAFLFTFIAKFLVSVNWKHSGSSSKKSSHKDITIVMD</sequence>
<organism evidence="3 4">
    <name type="scientific">Sipha flava</name>
    <name type="common">yellow sugarcane aphid</name>
    <dbReference type="NCBI Taxonomy" id="143950"/>
    <lineage>
        <taxon>Eukaryota</taxon>
        <taxon>Metazoa</taxon>
        <taxon>Ecdysozoa</taxon>
        <taxon>Arthropoda</taxon>
        <taxon>Hexapoda</taxon>
        <taxon>Insecta</taxon>
        <taxon>Pterygota</taxon>
        <taxon>Neoptera</taxon>
        <taxon>Paraneoptera</taxon>
        <taxon>Hemiptera</taxon>
        <taxon>Sternorrhyncha</taxon>
        <taxon>Aphidomorpha</taxon>
        <taxon>Aphidoidea</taxon>
        <taxon>Aphididae</taxon>
        <taxon>Sipha</taxon>
    </lineage>
</organism>
<dbReference type="RefSeq" id="XP_025417355.1">
    <property type="nucleotide sequence ID" value="XM_025561570.1"/>
</dbReference>
<evidence type="ECO:0000313" key="3">
    <source>
        <dbReference type="Proteomes" id="UP000694846"/>
    </source>
</evidence>
<keyword evidence="1" id="KW-0812">Transmembrane</keyword>
<name>A0A8B8G3H3_9HEMI</name>
<gene>
    <name evidence="4 5 6" type="primary">LOC112688403</name>
</gene>
<evidence type="ECO:0000256" key="2">
    <source>
        <dbReference type="SAM" id="SignalP"/>
    </source>
</evidence>
<dbReference type="RefSeq" id="XP_025417354.1">
    <property type="nucleotide sequence ID" value="XM_025561569.1"/>
</dbReference>
<evidence type="ECO:0000313" key="5">
    <source>
        <dbReference type="RefSeq" id="XP_025417354.1"/>
    </source>
</evidence>
<accession>A0A8B8G3H3</accession>
<dbReference type="Pfam" id="PF07898">
    <property type="entry name" value="DUF1676"/>
    <property type="match status" value="1"/>
</dbReference>
<keyword evidence="2" id="KW-0732">Signal</keyword>
<feature type="transmembrane region" description="Helical" evidence="1">
    <location>
        <begin position="77"/>
        <end position="97"/>
    </location>
</feature>
<dbReference type="OrthoDB" id="6626138at2759"/>
<feature type="chain" id="PRO_5044666590" evidence="2">
    <location>
        <begin position="21"/>
        <end position="142"/>
    </location>
</feature>
<dbReference type="RefSeq" id="XP_025417353.1">
    <property type="nucleotide sequence ID" value="XM_025561568.1"/>
</dbReference>
<evidence type="ECO:0000256" key="1">
    <source>
        <dbReference type="SAM" id="Phobius"/>
    </source>
</evidence>
<dbReference type="InterPro" id="IPR012464">
    <property type="entry name" value="DUF1676"/>
</dbReference>
<dbReference type="AlphaFoldDB" id="A0A8B8G3H3"/>
<evidence type="ECO:0000313" key="4">
    <source>
        <dbReference type="RefSeq" id="XP_025417353.1"/>
    </source>
</evidence>
<reference evidence="4 5" key="1">
    <citation type="submission" date="2025-04" db="UniProtKB">
        <authorList>
            <consortium name="RefSeq"/>
        </authorList>
    </citation>
    <scope>IDENTIFICATION</scope>
    <source>
        <tissue evidence="4 5">Whole body</tissue>
    </source>
</reference>
<protein>
    <submittedName>
        <fullName evidence="4 5">Uncharacterized protein LOC112688403</fullName>
    </submittedName>
</protein>
<feature type="signal peptide" evidence="2">
    <location>
        <begin position="1"/>
        <end position="20"/>
    </location>
</feature>
<feature type="transmembrane region" description="Helical" evidence="1">
    <location>
        <begin position="103"/>
        <end position="122"/>
    </location>
</feature>
<keyword evidence="3" id="KW-1185">Reference proteome</keyword>
<proteinExistence type="predicted"/>
<dbReference type="GeneID" id="112688403"/>
<evidence type="ECO:0000313" key="6">
    <source>
        <dbReference type="RefSeq" id="XP_025417355.1"/>
    </source>
</evidence>
<keyword evidence="1" id="KW-0472">Membrane</keyword>